<dbReference type="AlphaFoldDB" id="A0A0X8FK77"/>
<dbReference type="Gene3D" id="3.30.1330.30">
    <property type="match status" value="1"/>
</dbReference>
<dbReference type="KEGG" id="auh:AWM75_01900"/>
<dbReference type="Pfam" id="PF01248">
    <property type="entry name" value="Ribosomal_L7Ae"/>
    <property type="match status" value="1"/>
</dbReference>
<organism evidence="1 2">
    <name type="scientific">Aerococcus urinaehominis</name>
    <dbReference type="NCBI Taxonomy" id="128944"/>
    <lineage>
        <taxon>Bacteria</taxon>
        <taxon>Bacillati</taxon>
        <taxon>Bacillota</taxon>
        <taxon>Bacilli</taxon>
        <taxon>Lactobacillales</taxon>
        <taxon>Aerococcaceae</taxon>
        <taxon>Aerococcus</taxon>
    </lineage>
</organism>
<proteinExistence type="predicted"/>
<sequence>MSNKVKKLNLLGLAQAAGQLVSGEGLVIQALQAGQASLVICAQDASERTKKKIKDKCSYYNVPTNFDYTSLEISQALGKKRLIVAFTNQGFAKSFIKD</sequence>
<dbReference type="OrthoDB" id="9794863at2"/>
<dbReference type="InterPro" id="IPR029064">
    <property type="entry name" value="Ribosomal_eL30-like_sf"/>
</dbReference>
<dbReference type="STRING" id="128944.AWM75_01900"/>
<name>A0A0X8FK77_9LACT</name>
<accession>A0A0X8FK77</accession>
<evidence type="ECO:0000313" key="1">
    <source>
        <dbReference type="EMBL" id="AMB98820.1"/>
    </source>
</evidence>
<dbReference type="EMBL" id="CP014163">
    <property type="protein sequence ID" value="AMB98820.1"/>
    <property type="molecule type" value="Genomic_DNA"/>
</dbReference>
<reference evidence="2" key="2">
    <citation type="submission" date="2016-01" db="EMBL/GenBank/DDBJ databases">
        <title>Six Aerococcus type strain genome sequencing and assembly using PacBio and Illumina Hiseq.</title>
        <authorList>
            <person name="Carkaci D."/>
            <person name="Dargis R."/>
            <person name="Nielsen X.C."/>
            <person name="Skovgaard O."/>
            <person name="Fuursted K."/>
            <person name="Christensen J.J."/>
        </authorList>
    </citation>
    <scope>NUCLEOTIDE SEQUENCE [LARGE SCALE GENOMIC DNA]</scope>
    <source>
        <strain evidence="2">CCUG42038B</strain>
    </source>
</reference>
<dbReference type="InterPro" id="IPR004038">
    <property type="entry name" value="Ribosomal_eL8/eL30/eS12/Gad45"/>
</dbReference>
<evidence type="ECO:0000313" key="2">
    <source>
        <dbReference type="Proteomes" id="UP000062260"/>
    </source>
</evidence>
<gene>
    <name evidence="1" type="ORF">AWM75_01900</name>
</gene>
<dbReference type="Proteomes" id="UP000062260">
    <property type="component" value="Chromosome"/>
</dbReference>
<keyword evidence="2" id="KW-1185">Reference proteome</keyword>
<dbReference type="SUPFAM" id="SSF55315">
    <property type="entry name" value="L30e-like"/>
    <property type="match status" value="1"/>
</dbReference>
<protein>
    <submittedName>
        <fullName evidence="1">Uncharacterized protein</fullName>
    </submittedName>
</protein>
<reference evidence="1 2" key="1">
    <citation type="journal article" date="2016" name="Genome Announc.">
        <title>Complete Genome Sequences of Aerococcus christensenii CCUG 28831T, Aerococcus sanguinicola CCUG 43001T, Aerococcus urinae CCUG 36881T, Aerococcus urinaeequi CCUG 28094T, Aerococcus urinaehominis CCUG 42038 BT, and Aerococcus viridans CCUG 4311T.</title>
        <authorList>
            <person name="Carkaci D."/>
            <person name="Dargis R."/>
            <person name="Nielsen X.C."/>
            <person name="Skovgaard O."/>
            <person name="Fuursted K."/>
            <person name="Christensen J.J."/>
        </authorList>
    </citation>
    <scope>NUCLEOTIDE SEQUENCE [LARGE SCALE GENOMIC DNA]</scope>
    <source>
        <strain evidence="1 2">CCUG42038B</strain>
    </source>
</reference>
<dbReference type="RefSeq" id="WP_067977568.1">
    <property type="nucleotide sequence ID" value="NZ_CP014163.1"/>
</dbReference>